<keyword evidence="14" id="KW-1185">Reference proteome</keyword>
<organism evidence="13 14">
    <name type="scientific">Effusibacillus dendaii</name>
    <dbReference type="NCBI Taxonomy" id="2743772"/>
    <lineage>
        <taxon>Bacteria</taxon>
        <taxon>Bacillati</taxon>
        <taxon>Bacillota</taxon>
        <taxon>Bacilli</taxon>
        <taxon>Bacillales</taxon>
        <taxon>Alicyclobacillaceae</taxon>
        <taxon>Effusibacillus</taxon>
    </lineage>
</organism>
<dbReference type="RefSeq" id="WP_200758006.1">
    <property type="nucleotide sequence ID" value="NZ_AP023366.1"/>
</dbReference>
<keyword evidence="10 11" id="KW-0066">ATP synthesis</keyword>
<feature type="transmembrane region" description="Helical" evidence="11">
    <location>
        <begin position="214"/>
        <end position="240"/>
    </location>
</feature>
<dbReference type="GO" id="GO:0045259">
    <property type="term" value="C:proton-transporting ATP synthase complex"/>
    <property type="evidence" value="ECO:0007669"/>
    <property type="project" value="UniProtKB-KW"/>
</dbReference>
<feature type="transmembrane region" description="Helical" evidence="11">
    <location>
        <begin position="180"/>
        <end position="202"/>
    </location>
</feature>
<evidence type="ECO:0000256" key="11">
    <source>
        <dbReference type="HAMAP-Rule" id="MF_01393"/>
    </source>
</evidence>
<keyword evidence="8 11" id="KW-0406">Ion transport</keyword>
<dbReference type="PANTHER" id="PTHR42823:SF3">
    <property type="entry name" value="ATP SYNTHASE SUBUNIT A, CHLOROPLASTIC"/>
    <property type="match status" value="1"/>
</dbReference>
<evidence type="ECO:0000256" key="5">
    <source>
        <dbReference type="ARBA" id="ARBA00022692"/>
    </source>
</evidence>
<keyword evidence="9 11" id="KW-0472">Membrane</keyword>
<dbReference type="SUPFAM" id="SSF81336">
    <property type="entry name" value="F1F0 ATP synthase subunit A"/>
    <property type="match status" value="1"/>
</dbReference>
<comment type="similarity">
    <text evidence="2 11 12">Belongs to the ATPase A chain family.</text>
</comment>
<dbReference type="Pfam" id="PF00119">
    <property type="entry name" value="ATP-synt_A"/>
    <property type="match status" value="1"/>
</dbReference>
<dbReference type="InterPro" id="IPR000568">
    <property type="entry name" value="ATP_synth_F0_asu"/>
</dbReference>
<protein>
    <recommendedName>
        <fullName evidence="11 12">ATP synthase subunit a</fullName>
    </recommendedName>
    <alternativeName>
        <fullName evidence="11">ATP synthase F0 sector subunit a</fullName>
    </alternativeName>
    <alternativeName>
        <fullName evidence="11">F-ATPase subunit 6</fullName>
    </alternativeName>
</protein>
<accession>A0A7I8DFJ3</accession>
<comment type="subcellular location">
    <subcellularLocation>
        <location evidence="11 12">Cell membrane</location>
        <topology evidence="11 12">Multi-pass membrane protein</topology>
    </subcellularLocation>
    <subcellularLocation>
        <location evidence="1">Membrane</location>
        <topology evidence="1">Multi-pass membrane protein</topology>
    </subcellularLocation>
</comment>
<dbReference type="GO" id="GO:0042777">
    <property type="term" value="P:proton motive force-driven plasma membrane ATP synthesis"/>
    <property type="evidence" value="ECO:0007669"/>
    <property type="project" value="TreeGrafter"/>
</dbReference>
<keyword evidence="3 11" id="KW-0813">Transport</keyword>
<dbReference type="PANTHER" id="PTHR42823">
    <property type="entry name" value="ATP SYNTHASE SUBUNIT A, CHLOROPLASTIC"/>
    <property type="match status" value="1"/>
</dbReference>
<dbReference type="InterPro" id="IPR035908">
    <property type="entry name" value="F0_ATP_A_sf"/>
</dbReference>
<dbReference type="InterPro" id="IPR045082">
    <property type="entry name" value="ATP_syn_F0_a_bact/chloroplast"/>
</dbReference>
<evidence type="ECO:0000256" key="8">
    <source>
        <dbReference type="ARBA" id="ARBA00023065"/>
    </source>
</evidence>
<feature type="transmembrane region" description="Helical" evidence="11">
    <location>
        <begin position="82"/>
        <end position="104"/>
    </location>
</feature>
<evidence type="ECO:0000256" key="6">
    <source>
        <dbReference type="ARBA" id="ARBA00022781"/>
    </source>
</evidence>
<evidence type="ECO:0000256" key="9">
    <source>
        <dbReference type="ARBA" id="ARBA00023136"/>
    </source>
</evidence>
<dbReference type="NCBIfam" id="TIGR01131">
    <property type="entry name" value="ATP_synt_6_or_A"/>
    <property type="match status" value="1"/>
</dbReference>
<dbReference type="InterPro" id="IPR023011">
    <property type="entry name" value="ATP_synth_F0_asu_AS"/>
</dbReference>
<feature type="transmembrane region" description="Helical" evidence="11">
    <location>
        <begin position="20"/>
        <end position="41"/>
    </location>
</feature>
<keyword evidence="5 11" id="KW-0812">Transmembrane</keyword>
<dbReference type="Gene3D" id="1.20.120.220">
    <property type="entry name" value="ATP synthase, F0 complex, subunit A"/>
    <property type="match status" value="1"/>
</dbReference>
<evidence type="ECO:0000256" key="1">
    <source>
        <dbReference type="ARBA" id="ARBA00004141"/>
    </source>
</evidence>
<dbReference type="GO" id="GO:0005886">
    <property type="term" value="C:plasma membrane"/>
    <property type="evidence" value="ECO:0007669"/>
    <property type="project" value="UniProtKB-SubCell"/>
</dbReference>
<keyword evidence="11" id="KW-1003">Cell membrane</keyword>
<dbReference type="KEGG" id="eff:skT53_27040"/>
<dbReference type="PROSITE" id="PS00449">
    <property type="entry name" value="ATPASE_A"/>
    <property type="match status" value="1"/>
</dbReference>
<evidence type="ECO:0000256" key="2">
    <source>
        <dbReference type="ARBA" id="ARBA00006810"/>
    </source>
</evidence>
<dbReference type="PRINTS" id="PR00123">
    <property type="entry name" value="ATPASEA"/>
</dbReference>
<name>A0A7I8DFJ3_9BACL</name>
<evidence type="ECO:0000313" key="14">
    <source>
        <dbReference type="Proteomes" id="UP000593802"/>
    </source>
</evidence>
<comment type="function">
    <text evidence="11 12">Key component of the proton channel; it plays a direct role in the translocation of protons across the membrane.</text>
</comment>
<dbReference type="EMBL" id="AP023366">
    <property type="protein sequence ID" value="BCJ87719.1"/>
    <property type="molecule type" value="Genomic_DNA"/>
</dbReference>
<evidence type="ECO:0000256" key="12">
    <source>
        <dbReference type="RuleBase" id="RU000483"/>
    </source>
</evidence>
<sequence length="250" mass="27304">MEHSYPTVSLFGIEGLTVNLTVVGMSLLAAILVAVIVMAAVRGADVRRPGKLQTFFEMIVDFVRGLASDTVGQKRADAWVPFALTLFIWMFVANQLGLITNITAEAGDAQGHAVSYSFFMSPTADFTVAMTMGISMVLLSHIVGLRHPGQYFKHWVTPLWMFPLHLIEELPKFLTLGLRLFGNIFAGEVMIGILLGMTHTLGVVTGGLAAGVPLLVWIGYSLMVGTIQAFVFTVLTLVYIGQKMPHEEHH</sequence>
<reference evidence="13 14" key="1">
    <citation type="submission" date="2020-08" db="EMBL/GenBank/DDBJ databases">
        <title>Complete Genome Sequence of Effusibacillus dendaii Strain skT53, Isolated from Farmland soil.</title>
        <authorList>
            <person name="Konishi T."/>
            <person name="Kawasaki H."/>
        </authorList>
    </citation>
    <scope>NUCLEOTIDE SEQUENCE [LARGE SCALE GENOMIC DNA]</scope>
    <source>
        <strain evidence="14">skT53</strain>
    </source>
</reference>
<proteinExistence type="inferred from homology"/>
<evidence type="ECO:0000256" key="10">
    <source>
        <dbReference type="ARBA" id="ARBA00023310"/>
    </source>
</evidence>
<evidence type="ECO:0000256" key="7">
    <source>
        <dbReference type="ARBA" id="ARBA00022989"/>
    </source>
</evidence>
<dbReference type="HAMAP" id="MF_01393">
    <property type="entry name" value="ATP_synth_a_bact"/>
    <property type="match status" value="1"/>
</dbReference>
<keyword evidence="6 11" id="KW-0375">Hydrogen ion transport</keyword>
<evidence type="ECO:0000256" key="3">
    <source>
        <dbReference type="ARBA" id="ARBA00022448"/>
    </source>
</evidence>
<keyword evidence="7 11" id="KW-1133">Transmembrane helix</keyword>
<dbReference type="Proteomes" id="UP000593802">
    <property type="component" value="Chromosome"/>
</dbReference>
<evidence type="ECO:0000313" key="13">
    <source>
        <dbReference type="EMBL" id="BCJ87719.1"/>
    </source>
</evidence>
<dbReference type="GO" id="GO:0046933">
    <property type="term" value="F:proton-transporting ATP synthase activity, rotational mechanism"/>
    <property type="evidence" value="ECO:0007669"/>
    <property type="project" value="UniProtKB-UniRule"/>
</dbReference>
<feature type="transmembrane region" description="Helical" evidence="11">
    <location>
        <begin position="124"/>
        <end position="145"/>
    </location>
</feature>
<keyword evidence="4 11" id="KW-0138">CF(0)</keyword>
<dbReference type="AlphaFoldDB" id="A0A7I8DFJ3"/>
<dbReference type="CDD" id="cd00310">
    <property type="entry name" value="ATP-synt_Fo_a_6"/>
    <property type="match status" value="1"/>
</dbReference>
<gene>
    <name evidence="11 13" type="primary">atpB</name>
    <name evidence="13" type="ORF">skT53_27040</name>
</gene>
<evidence type="ECO:0000256" key="4">
    <source>
        <dbReference type="ARBA" id="ARBA00022547"/>
    </source>
</evidence>